<dbReference type="Pfam" id="PF01071">
    <property type="entry name" value="GARS_A"/>
    <property type="match status" value="1"/>
</dbReference>
<comment type="caution">
    <text evidence="15">The sequence shown here is derived from an EMBL/GenBank/DDBJ whole genome shotgun (WGS) entry which is preliminary data.</text>
</comment>
<dbReference type="InterPro" id="IPR016185">
    <property type="entry name" value="PreATP-grasp_dom_sf"/>
</dbReference>
<evidence type="ECO:0000256" key="2">
    <source>
        <dbReference type="ARBA" id="ARBA00001946"/>
    </source>
</evidence>
<dbReference type="PANTHER" id="PTHR43472:SF1">
    <property type="entry name" value="PHOSPHORIBOSYLAMINE--GLYCINE LIGASE, CHLOROPLASTIC"/>
    <property type="match status" value="1"/>
</dbReference>
<dbReference type="SMART" id="SM01209">
    <property type="entry name" value="GARS_A"/>
    <property type="match status" value="1"/>
</dbReference>
<name>A0ABS2QZ20_9BACI</name>
<gene>
    <name evidence="12" type="primary">purD</name>
    <name evidence="15" type="ORF">JOC83_003097</name>
</gene>
<dbReference type="SMART" id="SM01210">
    <property type="entry name" value="GARS_C"/>
    <property type="match status" value="1"/>
</dbReference>
<evidence type="ECO:0000256" key="10">
    <source>
        <dbReference type="ARBA" id="ARBA00042242"/>
    </source>
</evidence>
<evidence type="ECO:0000259" key="14">
    <source>
        <dbReference type="PROSITE" id="PS50975"/>
    </source>
</evidence>
<keyword evidence="16" id="KW-1185">Reference proteome</keyword>
<dbReference type="SUPFAM" id="SSF56059">
    <property type="entry name" value="Glutathione synthetase ATP-binding domain-like"/>
    <property type="match status" value="1"/>
</dbReference>
<keyword evidence="6 13" id="KW-0547">Nucleotide-binding</keyword>
<dbReference type="GO" id="GO:0004637">
    <property type="term" value="F:phosphoribosylamine-glycine ligase activity"/>
    <property type="evidence" value="ECO:0007669"/>
    <property type="project" value="UniProtKB-EC"/>
</dbReference>
<dbReference type="Gene3D" id="3.30.1490.20">
    <property type="entry name" value="ATP-grasp fold, A domain"/>
    <property type="match status" value="1"/>
</dbReference>
<evidence type="ECO:0000313" key="16">
    <source>
        <dbReference type="Proteomes" id="UP000809829"/>
    </source>
</evidence>
<proteinExistence type="inferred from homology"/>
<dbReference type="InterPro" id="IPR011054">
    <property type="entry name" value="Rudment_hybrid_motif"/>
</dbReference>
<organism evidence="15 16">
    <name type="scientific">Priestia iocasae</name>
    <dbReference type="NCBI Taxonomy" id="2291674"/>
    <lineage>
        <taxon>Bacteria</taxon>
        <taxon>Bacillati</taxon>
        <taxon>Bacillota</taxon>
        <taxon>Bacilli</taxon>
        <taxon>Bacillales</taxon>
        <taxon>Bacillaceae</taxon>
        <taxon>Priestia</taxon>
    </lineage>
</organism>
<keyword evidence="7 12" id="KW-0658">Purine biosynthesis</keyword>
<dbReference type="PROSITE" id="PS50975">
    <property type="entry name" value="ATP_GRASP"/>
    <property type="match status" value="1"/>
</dbReference>
<evidence type="ECO:0000256" key="11">
    <source>
        <dbReference type="ARBA" id="ARBA00042864"/>
    </source>
</evidence>
<comment type="cofactor">
    <cofactor evidence="2">
        <name>Mg(2+)</name>
        <dbReference type="ChEBI" id="CHEBI:18420"/>
    </cofactor>
</comment>
<dbReference type="Gene3D" id="3.30.470.20">
    <property type="entry name" value="ATP-grasp fold, B domain"/>
    <property type="match status" value="1"/>
</dbReference>
<evidence type="ECO:0000256" key="5">
    <source>
        <dbReference type="ARBA" id="ARBA00022598"/>
    </source>
</evidence>
<dbReference type="InterPro" id="IPR020560">
    <property type="entry name" value="PRibGlycinamide_synth_C-dom"/>
</dbReference>
<dbReference type="Pfam" id="PF02844">
    <property type="entry name" value="GARS_N"/>
    <property type="match status" value="1"/>
</dbReference>
<keyword evidence="5 12" id="KW-0436">Ligase</keyword>
<dbReference type="NCBIfam" id="TIGR00877">
    <property type="entry name" value="purD"/>
    <property type="match status" value="1"/>
</dbReference>
<dbReference type="Proteomes" id="UP000809829">
    <property type="component" value="Unassembled WGS sequence"/>
</dbReference>
<dbReference type="InterPro" id="IPR013815">
    <property type="entry name" value="ATP_grasp_subdomain_1"/>
</dbReference>
<feature type="domain" description="ATP-grasp" evidence="14">
    <location>
        <begin position="107"/>
        <end position="313"/>
    </location>
</feature>
<comment type="catalytic activity">
    <reaction evidence="12">
        <text>5-phospho-beta-D-ribosylamine + glycine + ATP = N(1)-(5-phospho-beta-D-ribosyl)glycinamide + ADP + phosphate + H(+)</text>
        <dbReference type="Rhea" id="RHEA:17453"/>
        <dbReference type="ChEBI" id="CHEBI:15378"/>
        <dbReference type="ChEBI" id="CHEBI:30616"/>
        <dbReference type="ChEBI" id="CHEBI:43474"/>
        <dbReference type="ChEBI" id="CHEBI:57305"/>
        <dbReference type="ChEBI" id="CHEBI:58681"/>
        <dbReference type="ChEBI" id="CHEBI:143788"/>
        <dbReference type="ChEBI" id="CHEBI:456216"/>
        <dbReference type="EC" id="6.3.4.13"/>
    </reaction>
</comment>
<dbReference type="Pfam" id="PF02843">
    <property type="entry name" value="GARS_C"/>
    <property type="match status" value="1"/>
</dbReference>
<reference evidence="15 16" key="1">
    <citation type="submission" date="2021-01" db="EMBL/GenBank/DDBJ databases">
        <title>Genomic Encyclopedia of Type Strains, Phase IV (KMG-IV): sequencing the most valuable type-strain genomes for metagenomic binning, comparative biology and taxonomic classification.</title>
        <authorList>
            <person name="Goeker M."/>
        </authorList>
    </citation>
    <scope>NUCLEOTIDE SEQUENCE [LARGE SCALE GENOMIC DNA]</scope>
    <source>
        <strain evidence="15 16">DSM 104297</strain>
    </source>
</reference>
<comment type="similarity">
    <text evidence="9 12">Belongs to the GARS family.</text>
</comment>
<evidence type="ECO:0000256" key="13">
    <source>
        <dbReference type="PROSITE-ProRule" id="PRU00409"/>
    </source>
</evidence>
<dbReference type="Gene3D" id="3.40.50.20">
    <property type="match status" value="1"/>
</dbReference>
<dbReference type="SUPFAM" id="SSF51246">
    <property type="entry name" value="Rudiment single hybrid motif"/>
    <property type="match status" value="1"/>
</dbReference>
<dbReference type="EMBL" id="JAFBFC010000006">
    <property type="protein sequence ID" value="MBM7704242.1"/>
    <property type="molecule type" value="Genomic_DNA"/>
</dbReference>
<dbReference type="InterPro" id="IPR037123">
    <property type="entry name" value="PRibGlycinamide_synth_C_sf"/>
</dbReference>
<dbReference type="EC" id="6.3.4.13" evidence="4 12"/>
<dbReference type="PROSITE" id="PS00184">
    <property type="entry name" value="GARS"/>
    <property type="match status" value="1"/>
</dbReference>
<evidence type="ECO:0000256" key="9">
    <source>
        <dbReference type="ARBA" id="ARBA00038345"/>
    </source>
</evidence>
<sequence>MNVLIIGKGGREHTIAWKAAQSALAKEVFVAPGNAGMTNIATCVEIEEHEQEKLIRFAKENEVGLTIVGPEVPLMEGIVDAFEREGLMIFGPRKKAAMIEGSKAFAKELMDKFHIPTASYETFESYEAAKAYVEAKGAPIVIKADGLAAGKGVTVALSEEEAIETLRDMLVHKKFNEASQQVVIEEFLEGEEFSLMAFVHGTDVYPMVIAQDHKRAYDGDKGPNTGGMGAYSPVPQISEDIVTAAVETILKPMAKGLVQEGCSYTGILYAGLIATSEGPKVIEFNARFGDPETQVVLPRMKSDLVEVLVNILNNRPVTIEWSEEAVVGVVLASAGYPNEYKKYASIKGIEQVSSDTLVFHAGTELRDNQYVSNGGRVLLLAQAAATIEQAQKNVYEQLSLIDTEPDFFYRYDIGAKALANAIK</sequence>
<dbReference type="SUPFAM" id="SSF52440">
    <property type="entry name" value="PreATP-grasp domain"/>
    <property type="match status" value="1"/>
</dbReference>
<dbReference type="RefSeq" id="WP_205188255.1">
    <property type="nucleotide sequence ID" value="NZ_JAFBFC010000006.1"/>
</dbReference>
<evidence type="ECO:0000256" key="8">
    <source>
        <dbReference type="ARBA" id="ARBA00022840"/>
    </source>
</evidence>
<dbReference type="HAMAP" id="MF_00138">
    <property type="entry name" value="GARS"/>
    <property type="match status" value="1"/>
</dbReference>
<comment type="pathway">
    <text evidence="3 12">Purine metabolism; IMP biosynthesis via de novo pathway; N(1)-(5-phospho-D-ribosyl)glycinamide from 5-phospho-alpha-D-ribose 1-diphosphate: step 2/2.</text>
</comment>
<protein>
    <recommendedName>
        <fullName evidence="4 12">Phosphoribosylamine--glycine ligase</fullName>
        <ecNumber evidence="4 12">6.3.4.13</ecNumber>
    </recommendedName>
    <alternativeName>
        <fullName evidence="12">GARS</fullName>
    </alternativeName>
    <alternativeName>
        <fullName evidence="10 12">Glycinamide ribonucleotide synthetase</fullName>
    </alternativeName>
    <alternativeName>
        <fullName evidence="11 12">Phosphoribosylglycinamide synthetase</fullName>
    </alternativeName>
</protein>
<keyword evidence="8 13" id="KW-0067">ATP-binding</keyword>
<accession>A0ABS2QZ20</accession>
<evidence type="ECO:0000313" key="15">
    <source>
        <dbReference type="EMBL" id="MBM7704242.1"/>
    </source>
</evidence>
<dbReference type="Gene3D" id="3.90.600.10">
    <property type="entry name" value="Phosphoribosylglycinamide synthetase, C-terminal domain"/>
    <property type="match status" value="1"/>
</dbReference>
<dbReference type="InterPro" id="IPR020559">
    <property type="entry name" value="PRibGlycinamide_synth_CS"/>
</dbReference>
<evidence type="ECO:0000256" key="6">
    <source>
        <dbReference type="ARBA" id="ARBA00022741"/>
    </source>
</evidence>
<comment type="cofactor">
    <cofactor evidence="1">
        <name>Mn(2+)</name>
        <dbReference type="ChEBI" id="CHEBI:29035"/>
    </cofactor>
</comment>
<dbReference type="InterPro" id="IPR000115">
    <property type="entry name" value="PRibGlycinamide_synth"/>
</dbReference>
<evidence type="ECO:0000256" key="4">
    <source>
        <dbReference type="ARBA" id="ARBA00013255"/>
    </source>
</evidence>
<dbReference type="InterPro" id="IPR020562">
    <property type="entry name" value="PRibGlycinamide_synth_N"/>
</dbReference>
<dbReference type="PANTHER" id="PTHR43472">
    <property type="entry name" value="PHOSPHORIBOSYLAMINE--GLYCINE LIGASE"/>
    <property type="match status" value="1"/>
</dbReference>
<evidence type="ECO:0000256" key="1">
    <source>
        <dbReference type="ARBA" id="ARBA00001936"/>
    </source>
</evidence>
<dbReference type="InterPro" id="IPR020561">
    <property type="entry name" value="PRibGlycinamid_synth_ATP-grasp"/>
</dbReference>
<evidence type="ECO:0000256" key="3">
    <source>
        <dbReference type="ARBA" id="ARBA00005174"/>
    </source>
</evidence>
<evidence type="ECO:0000256" key="12">
    <source>
        <dbReference type="HAMAP-Rule" id="MF_00138"/>
    </source>
</evidence>
<evidence type="ECO:0000256" key="7">
    <source>
        <dbReference type="ARBA" id="ARBA00022755"/>
    </source>
</evidence>
<dbReference type="InterPro" id="IPR011761">
    <property type="entry name" value="ATP-grasp"/>
</dbReference>